<evidence type="ECO:0000313" key="1">
    <source>
        <dbReference type="EMBL" id="CCU72158.1"/>
    </source>
</evidence>
<keyword evidence="2" id="KW-1185">Reference proteome</keyword>
<dbReference type="AlphaFoldDB" id="M5DRL5"/>
<organism evidence="1 2">
    <name type="scientific">Thalassolituus oleivorans MIL-1</name>
    <dbReference type="NCBI Taxonomy" id="1298593"/>
    <lineage>
        <taxon>Bacteria</taxon>
        <taxon>Pseudomonadati</taxon>
        <taxon>Pseudomonadota</taxon>
        <taxon>Gammaproteobacteria</taxon>
        <taxon>Oceanospirillales</taxon>
        <taxon>Oceanospirillaceae</taxon>
        <taxon>Thalassolituus</taxon>
    </lineage>
</organism>
<dbReference type="HOGENOM" id="CLU_2866327_0_0_6"/>
<reference evidence="1 2" key="1">
    <citation type="journal article" date="2013" name="Genome Announc.">
        <title>Genome Sequence of Thalassolituus oleivorans MIL-1 (DSM 14913T).</title>
        <authorList>
            <person name="Golyshin P.N."/>
            <person name="Werner J."/>
            <person name="Chernikova T.N."/>
            <person name="Tran H."/>
            <person name="Ferrer M."/>
            <person name="Yakimov M.M."/>
            <person name="Teeling H."/>
            <person name="Golyshina O.V."/>
        </authorList>
    </citation>
    <scope>NUCLEOTIDE SEQUENCE [LARGE SCALE GENOMIC DNA]</scope>
    <source>
        <strain evidence="1 2">MIL-1</strain>
    </source>
</reference>
<sequence length="64" mass="7332">MIIAHIRYHLYIQIIIFKRVKTKSESSFSYQLFLQITAALTELLSRHFALAPPACGNTSRLLPV</sequence>
<dbReference type="KEGG" id="tol:TOL_1734"/>
<proteinExistence type="predicted"/>
<dbReference type="EMBL" id="HF680312">
    <property type="protein sequence ID" value="CCU72158.1"/>
    <property type="molecule type" value="Genomic_DNA"/>
</dbReference>
<evidence type="ECO:0000313" key="2">
    <source>
        <dbReference type="Proteomes" id="UP000011866"/>
    </source>
</evidence>
<protein>
    <submittedName>
        <fullName evidence="1">Uncharacterized protein</fullName>
    </submittedName>
</protein>
<dbReference type="Proteomes" id="UP000011866">
    <property type="component" value="Chromosome"/>
</dbReference>
<gene>
    <name evidence="1" type="ORF">TOL_1734</name>
</gene>
<accession>M5DRL5</accession>
<name>M5DRL5_9GAMM</name>